<reference evidence="1" key="1">
    <citation type="journal article" date="2012" name="Mol. Plant Microbe Interact.">
        <title>A highly conserved effector in Fusarium oxysporum is required for full virulence on Arabidopsis.</title>
        <authorList>
            <person name="Thatcher L.F."/>
            <person name="Gardiner D.M."/>
            <person name="Kazan K."/>
            <person name="Manners J."/>
        </authorList>
    </citation>
    <scope>NUCLEOTIDE SEQUENCE [LARGE SCALE GENOMIC DNA]</scope>
    <source>
        <strain evidence="1">Fo5176</strain>
    </source>
</reference>
<sequence>REIPVRPANPLSTLYYYKLGNPESRFCYADDAAILSIGDTVGETSTMARSIHEMTKTRANKQTKSRIPEL</sequence>
<dbReference type="EMBL" id="AFQF01004870">
    <property type="protein sequence ID" value="EGU73249.1"/>
    <property type="molecule type" value="Genomic_DNA"/>
</dbReference>
<proteinExistence type="predicted"/>
<accession>F9GC58</accession>
<feature type="non-terminal residue" evidence="1">
    <location>
        <position position="1"/>
    </location>
</feature>
<evidence type="ECO:0000313" key="1">
    <source>
        <dbReference type="EMBL" id="EGU73249.1"/>
    </source>
</evidence>
<comment type="caution">
    <text evidence="1">The sequence shown here is derived from an EMBL/GenBank/DDBJ whole genome shotgun (WGS) entry which is preliminary data.</text>
</comment>
<dbReference type="AlphaFoldDB" id="F9GC58"/>
<organism evidence="1">
    <name type="scientific">Fusarium oxysporum (strain Fo5176)</name>
    <name type="common">Fusarium vascular wilt</name>
    <dbReference type="NCBI Taxonomy" id="660025"/>
    <lineage>
        <taxon>Eukaryota</taxon>
        <taxon>Fungi</taxon>
        <taxon>Dikarya</taxon>
        <taxon>Ascomycota</taxon>
        <taxon>Pezizomycotina</taxon>
        <taxon>Sordariomycetes</taxon>
        <taxon>Hypocreomycetidae</taxon>
        <taxon>Hypocreales</taxon>
        <taxon>Nectriaceae</taxon>
        <taxon>Fusarium</taxon>
        <taxon>Fusarium oxysporum species complex</taxon>
    </lineage>
</organism>
<protein>
    <recommendedName>
        <fullName evidence="2">Reverse transcriptase domain-containing protein</fullName>
    </recommendedName>
</protein>
<gene>
    <name evidence="1" type="ORF">FOXB_16241</name>
</gene>
<name>F9GC58_FUSOF</name>
<evidence type="ECO:0008006" key="2">
    <source>
        <dbReference type="Google" id="ProtNLM"/>
    </source>
</evidence>